<comment type="subcellular location">
    <subcellularLocation>
        <location evidence="1">Cell membrane</location>
        <topology evidence="1">Multi-pass membrane protein</topology>
    </subcellularLocation>
</comment>
<reference evidence="8 9" key="1">
    <citation type="submission" date="2020-11" db="EMBL/GenBank/DDBJ databases">
        <authorList>
            <person name="Peeters C."/>
        </authorList>
    </citation>
    <scope>NUCLEOTIDE SEQUENCE [LARGE SCALE GENOMIC DNA]</scope>
    <source>
        <strain evidence="8 9">LMG 8286</strain>
    </source>
</reference>
<evidence type="ECO:0000313" key="8">
    <source>
        <dbReference type="EMBL" id="CAD7288361.1"/>
    </source>
</evidence>
<evidence type="ECO:0000256" key="4">
    <source>
        <dbReference type="ARBA" id="ARBA00022989"/>
    </source>
</evidence>
<name>A0ABN7K7C8_9BACT</name>
<dbReference type="InterPro" id="IPR000620">
    <property type="entry name" value="EamA_dom"/>
</dbReference>
<dbReference type="PANTHER" id="PTHR42920">
    <property type="entry name" value="OS03G0707200 PROTEIN-RELATED"/>
    <property type="match status" value="1"/>
</dbReference>
<dbReference type="EMBL" id="CAJHOE010000003">
    <property type="protein sequence ID" value="CAD7288361.1"/>
    <property type="molecule type" value="Genomic_DNA"/>
</dbReference>
<dbReference type="InterPro" id="IPR037185">
    <property type="entry name" value="EmrE-like"/>
</dbReference>
<keyword evidence="4 6" id="KW-1133">Transmembrane helix</keyword>
<dbReference type="Proteomes" id="UP000789359">
    <property type="component" value="Unassembled WGS sequence"/>
</dbReference>
<keyword evidence="9" id="KW-1185">Reference proteome</keyword>
<evidence type="ECO:0000259" key="7">
    <source>
        <dbReference type="Pfam" id="PF00892"/>
    </source>
</evidence>
<feature type="transmembrane region" description="Helical" evidence="6">
    <location>
        <begin position="121"/>
        <end position="137"/>
    </location>
</feature>
<evidence type="ECO:0000256" key="5">
    <source>
        <dbReference type="ARBA" id="ARBA00023136"/>
    </source>
</evidence>
<keyword evidence="3 6" id="KW-0812">Transmembrane</keyword>
<gene>
    <name evidence="8" type="ORF">LMG8286_01267</name>
</gene>
<comment type="caution">
    <text evidence="8">The sequence shown here is derived from an EMBL/GenBank/DDBJ whole genome shotgun (WGS) entry which is preliminary data.</text>
</comment>
<dbReference type="Pfam" id="PF00892">
    <property type="entry name" value="EamA"/>
    <property type="match status" value="2"/>
</dbReference>
<protein>
    <recommendedName>
        <fullName evidence="7">EamA domain-containing protein</fullName>
    </recommendedName>
</protein>
<dbReference type="PANTHER" id="PTHR42920:SF5">
    <property type="entry name" value="EAMA DOMAIN-CONTAINING PROTEIN"/>
    <property type="match status" value="1"/>
</dbReference>
<feature type="transmembrane region" description="Helical" evidence="6">
    <location>
        <begin position="207"/>
        <end position="228"/>
    </location>
</feature>
<keyword evidence="5 6" id="KW-0472">Membrane</keyword>
<organism evidence="8 9">
    <name type="scientific">Campylobacter suis</name>
    <dbReference type="NCBI Taxonomy" id="2790657"/>
    <lineage>
        <taxon>Bacteria</taxon>
        <taxon>Pseudomonadati</taxon>
        <taxon>Campylobacterota</taxon>
        <taxon>Epsilonproteobacteria</taxon>
        <taxon>Campylobacterales</taxon>
        <taxon>Campylobacteraceae</taxon>
        <taxon>Campylobacter</taxon>
    </lineage>
</organism>
<feature type="transmembrane region" description="Helical" evidence="6">
    <location>
        <begin position="68"/>
        <end position="87"/>
    </location>
</feature>
<accession>A0ABN7K7C8</accession>
<proteinExistence type="predicted"/>
<feature type="domain" description="EamA" evidence="7">
    <location>
        <begin position="8"/>
        <end position="136"/>
    </location>
</feature>
<sequence>MKISENRADIGMIFVAIAFGLGYLPTSWAIATNGVFSVLFWRFLLAALIAGVIFLKTLKTASVDDIKFGVILGLFLFVGFVSQTFAFRHAASSSVAFIIGLNVALVPFIASALFKHKIYSYAYIGIVLAIIGLYLIGNTQVGFGLGEVLALVCATAYSFHIVLTNRFVQNCNLVNMVYFEILTLVFLCAVAIGFFDGENFVPNIDKNFIICMLIVGVLGTAFAFFAQALMQKFTTPVKTAIFFTLEPVTAGVMGYFVGAEHLSGYQILGAGFILLGVLVSEIGSFLKARKS</sequence>
<dbReference type="InterPro" id="IPR051258">
    <property type="entry name" value="Diverse_Substrate_Transporter"/>
</dbReference>
<evidence type="ECO:0000256" key="2">
    <source>
        <dbReference type="ARBA" id="ARBA00022475"/>
    </source>
</evidence>
<feature type="transmembrane region" description="Helical" evidence="6">
    <location>
        <begin position="240"/>
        <end position="258"/>
    </location>
</feature>
<feature type="transmembrane region" description="Helical" evidence="6">
    <location>
        <begin position="93"/>
        <end position="114"/>
    </location>
</feature>
<feature type="transmembrane region" description="Helical" evidence="6">
    <location>
        <begin position="36"/>
        <end position="56"/>
    </location>
</feature>
<evidence type="ECO:0000256" key="1">
    <source>
        <dbReference type="ARBA" id="ARBA00004651"/>
    </source>
</evidence>
<feature type="transmembrane region" description="Helical" evidence="6">
    <location>
        <begin position="175"/>
        <end position="195"/>
    </location>
</feature>
<feature type="domain" description="EamA" evidence="7">
    <location>
        <begin position="145"/>
        <end position="279"/>
    </location>
</feature>
<evidence type="ECO:0000256" key="6">
    <source>
        <dbReference type="SAM" id="Phobius"/>
    </source>
</evidence>
<feature type="transmembrane region" description="Helical" evidence="6">
    <location>
        <begin position="264"/>
        <end position="286"/>
    </location>
</feature>
<feature type="transmembrane region" description="Helical" evidence="6">
    <location>
        <begin position="143"/>
        <end position="163"/>
    </location>
</feature>
<dbReference type="SUPFAM" id="SSF103481">
    <property type="entry name" value="Multidrug resistance efflux transporter EmrE"/>
    <property type="match status" value="2"/>
</dbReference>
<dbReference type="RefSeq" id="WP_230057025.1">
    <property type="nucleotide sequence ID" value="NZ_CAJHOE010000003.1"/>
</dbReference>
<feature type="transmembrane region" description="Helical" evidence="6">
    <location>
        <begin position="12"/>
        <end position="30"/>
    </location>
</feature>
<evidence type="ECO:0000256" key="3">
    <source>
        <dbReference type="ARBA" id="ARBA00022692"/>
    </source>
</evidence>
<evidence type="ECO:0000313" key="9">
    <source>
        <dbReference type="Proteomes" id="UP000789359"/>
    </source>
</evidence>
<keyword evidence="2" id="KW-1003">Cell membrane</keyword>